<accession>A0A410JWL8</accession>
<evidence type="ECO:0000256" key="1">
    <source>
        <dbReference type="SAM" id="Coils"/>
    </source>
</evidence>
<dbReference type="EMBL" id="CP035108">
    <property type="protein sequence ID" value="QAR32592.1"/>
    <property type="molecule type" value="Genomic_DNA"/>
</dbReference>
<keyword evidence="1" id="KW-0175">Coiled coil</keyword>
<sequence length="167" mass="19184">MLFLKLGDYEGVMTMLDRTEEINEDKKIFMRVLVTSDPRSPYFSASDVRVYADTLTNLFPDSPYAVQASVVAGLMEKYAQSAAEAEQLSVKLSELNDNLTGKDMENNSLKEAAEEYQHINSELRKENERLSAQERRLRRELTDMRARLEAIKEIDLQIKQSREGGRE</sequence>
<keyword evidence="3" id="KW-1185">Reference proteome</keyword>
<proteinExistence type="predicted"/>
<dbReference type="RefSeq" id="WP_128465879.1">
    <property type="nucleotide sequence ID" value="NZ_CP035108.1"/>
</dbReference>
<evidence type="ECO:0000313" key="3">
    <source>
        <dbReference type="Proteomes" id="UP000287502"/>
    </source>
</evidence>
<evidence type="ECO:0000313" key="2">
    <source>
        <dbReference type="EMBL" id="QAR32592.1"/>
    </source>
</evidence>
<organism evidence="2 3">
    <name type="scientific">Geovibrio thiophilus</name>
    <dbReference type="NCBI Taxonomy" id="139438"/>
    <lineage>
        <taxon>Bacteria</taxon>
        <taxon>Pseudomonadati</taxon>
        <taxon>Deferribacterota</taxon>
        <taxon>Deferribacteres</taxon>
        <taxon>Deferribacterales</taxon>
        <taxon>Geovibrionaceae</taxon>
        <taxon>Geovibrio</taxon>
    </lineage>
</organism>
<feature type="coiled-coil region" evidence="1">
    <location>
        <begin position="78"/>
        <end position="154"/>
    </location>
</feature>
<dbReference type="Proteomes" id="UP000287502">
    <property type="component" value="Chromosome"/>
</dbReference>
<gene>
    <name evidence="2" type="ORF">EP073_03975</name>
</gene>
<dbReference type="KEGG" id="gtl:EP073_03975"/>
<reference evidence="2 3" key="1">
    <citation type="submission" date="2019-01" db="EMBL/GenBank/DDBJ databases">
        <title>Geovibrio thiophilus DSM 11263, complete genome.</title>
        <authorList>
            <person name="Spring S."/>
            <person name="Bunk B."/>
            <person name="Sproer C."/>
        </authorList>
    </citation>
    <scope>NUCLEOTIDE SEQUENCE [LARGE SCALE GENOMIC DNA]</scope>
    <source>
        <strain evidence="2 3">DSM 11263</strain>
    </source>
</reference>
<name>A0A410JWL8_9BACT</name>
<dbReference type="AlphaFoldDB" id="A0A410JWL8"/>
<protein>
    <submittedName>
        <fullName evidence="2">Uncharacterized protein</fullName>
    </submittedName>
</protein>